<reference evidence="3 5" key="2">
    <citation type="submission" date="2023-09" db="EMBL/GenBank/DDBJ databases">
        <title>Complete-Gapless Cercospora beticola genome.</title>
        <authorList>
            <person name="Wyatt N.A."/>
            <person name="Spanner R.E."/>
            <person name="Bolton M.D."/>
        </authorList>
    </citation>
    <scope>NUCLEOTIDE SEQUENCE [LARGE SCALE GENOMIC DNA]</scope>
    <source>
        <strain evidence="3">Cb09-40</strain>
    </source>
</reference>
<proteinExistence type="predicted"/>
<feature type="domain" description="Lipocalin-like" evidence="1">
    <location>
        <begin position="16"/>
        <end position="170"/>
    </location>
</feature>
<evidence type="ECO:0000313" key="4">
    <source>
        <dbReference type="Proteomes" id="UP000230605"/>
    </source>
</evidence>
<dbReference type="InterPro" id="IPR024311">
    <property type="entry name" value="Lipocalin-like"/>
</dbReference>
<keyword evidence="5" id="KW-1185">Reference proteome</keyword>
<evidence type="ECO:0000313" key="5">
    <source>
        <dbReference type="Proteomes" id="UP001302367"/>
    </source>
</evidence>
<dbReference type="Proteomes" id="UP001302367">
    <property type="component" value="Chromosome 1"/>
</dbReference>
<dbReference type="AlphaFoldDB" id="A0A2G5I736"/>
<accession>A0A2G5I736</accession>
<organism evidence="2 4">
    <name type="scientific">Cercospora beticola</name>
    <name type="common">Sugarbeet leaf spot fungus</name>
    <dbReference type="NCBI Taxonomy" id="122368"/>
    <lineage>
        <taxon>Eukaryota</taxon>
        <taxon>Fungi</taxon>
        <taxon>Dikarya</taxon>
        <taxon>Ascomycota</taxon>
        <taxon>Pezizomycotina</taxon>
        <taxon>Dothideomycetes</taxon>
        <taxon>Dothideomycetidae</taxon>
        <taxon>Mycosphaerellales</taxon>
        <taxon>Mycosphaerellaceae</taxon>
        <taxon>Cercospora</taxon>
    </lineage>
</organism>
<dbReference type="EMBL" id="LKMD01000100">
    <property type="protein sequence ID" value="PIB00579.1"/>
    <property type="molecule type" value="Genomic_DNA"/>
</dbReference>
<gene>
    <name evidence="2" type="ORF">CB0940_01703</name>
    <name evidence="3" type="ORF">RHO25_001758</name>
</gene>
<evidence type="ECO:0000313" key="2">
    <source>
        <dbReference type="EMBL" id="PIB00579.1"/>
    </source>
</evidence>
<reference evidence="2 4" key="1">
    <citation type="submission" date="2015-10" db="EMBL/GenBank/DDBJ databases">
        <title>The cercosporin biosynthetic gene cluster was horizontally transferred to several fungal lineages and shown to be expanded in Cercospora beticola based on microsynteny with recipient genomes.</title>
        <authorList>
            <person name="De Jonge R."/>
            <person name="Ebert M.K."/>
            <person name="Suttle J.C."/>
            <person name="Jurick Ii W.M."/>
            <person name="Secor G.A."/>
            <person name="Thomma B.P."/>
            <person name="Van De Peer Y."/>
            <person name="Bolton M.D."/>
        </authorList>
    </citation>
    <scope>NUCLEOTIDE SEQUENCE [LARGE SCALE GENOMIC DNA]</scope>
    <source>
        <strain evidence="2 4">09-40</strain>
    </source>
</reference>
<dbReference type="Pfam" id="PF13924">
    <property type="entry name" value="Lipocalin_5"/>
    <property type="match status" value="1"/>
</dbReference>
<sequence>MSSDSKVQAIVRALAGTYALINSTAILNGVAVPDLAFGDDPVGLLTYTPSGFMSLNIAATQSQYRPANLTFPYNETDSNQDWALVGQHTLSYAGPWGVSHDDSTTEKSGSLVHGPIWVANVPKWTGIEEHSNYSVHETKSSEGFPKGTKLLRMESKWDNGNEGVLWWRRVDGSTDENDNWIPNSLINGSPLKEADEGK</sequence>
<name>A0A2G5I736_CERBT</name>
<dbReference type="EMBL" id="CP134184">
    <property type="protein sequence ID" value="WPA97149.1"/>
    <property type="molecule type" value="Genomic_DNA"/>
</dbReference>
<dbReference type="Proteomes" id="UP000230605">
    <property type="component" value="Chromosome 1"/>
</dbReference>
<evidence type="ECO:0000313" key="3">
    <source>
        <dbReference type="EMBL" id="WPA97149.1"/>
    </source>
</evidence>
<dbReference type="OrthoDB" id="3904217at2759"/>
<evidence type="ECO:0000259" key="1">
    <source>
        <dbReference type="Pfam" id="PF13924"/>
    </source>
</evidence>
<protein>
    <recommendedName>
        <fullName evidence="1">Lipocalin-like domain-containing protein</fullName>
    </recommendedName>
</protein>